<keyword evidence="3" id="KW-1185">Reference proteome</keyword>
<dbReference type="HOGENOM" id="CLU_2159929_0_0_1"/>
<proteinExistence type="predicted"/>
<dbReference type="Proteomes" id="UP000001312">
    <property type="component" value="Unassembled WGS sequence"/>
</dbReference>
<feature type="region of interest" description="Disordered" evidence="1">
    <location>
        <begin position="70"/>
        <end position="111"/>
    </location>
</feature>
<reference evidence="3" key="1">
    <citation type="journal article" date="2011" name="PLoS Genet.">
        <title>Genomic analysis of the necrotrophic fungal pathogens Sclerotinia sclerotiorum and Botrytis cinerea.</title>
        <authorList>
            <person name="Amselem J."/>
            <person name="Cuomo C.A."/>
            <person name="van Kan J.A."/>
            <person name="Viaud M."/>
            <person name="Benito E.P."/>
            <person name="Couloux A."/>
            <person name="Coutinho P.M."/>
            <person name="de Vries R.P."/>
            <person name="Dyer P.S."/>
            <person name="Fillinger S."/>
            <person name="Fournier E."/>
            <person name="Gout L."/>
            <person name="Hahn M."/>
            <person name="Kohn L."/>
            <person name="Lapalu N."/>
            <person name="Plummer K.M."/>
            <person name="Pradier J.M."/>
            <person name="Quevillon E."/>
            <person name="Sharon A."/>
            <person name="Simon A."/>
            <person name="ten Have A."/>
            <person name="Tudzynski B."/>
            <person name="Tudzynski P."/>
            <person name="Wincker P."/>
            <person name="Andrew M."/>
            <person name="Anthouard V."/>
            <person name="Beever R.E."/>
            <person name="Beffa R."/>
            <person name="Benoit I."/>
            <person name="Bouzid O."/>
            <person name="Brault B."/>
            <person name="Chen Z."/>
            <person name="Choquer M."/>
            <person name="Collemare J."/>
            <person name="Cotton P."/>
            <person name="Danchin E.G."/>
            <person name="Da Silva C."/>
            <person name="Gautier A."/>
            <person name="Giraud C."/>
            <person name="Giraud T."/>
            <person name="Gonzalez C."/>
            <person name="Grossetete S."/>
            <person name="Guldener U."/>
            <person name="Henrissat B."/>
            <person name="Howlett B.J."/>
            <person name="Kodira C."/>
            <person name="Kretschmer M."/>
            <person name="Lappartient A."/>
            <person name="Leroch M."/>
            <person name="Levis C."/>
            <person name="Mauceli E."/>
            <person name="Neuveglise C."/>
            <person name="Oeser B."/>
            <person name="Pearson M."/>
            <person name="Poulain J."/>
            <person name="Poussereau N."/>
            <person name="Quesneville H."/>
            <person name="Rascle C."/>
            <person name="Schumacher J."/>
            <person name="Segurens B."/>
            <person name="Sexton A."/>
            <person name="Silva E."/>
            <person name="Sirven C."/>
            <person name="Soanes D.M."/>
            <person name="Talbot N.J."/>
            <person name="Templeton M."/>
            <person name="Yandava C."/>
            <person name="Yarden O."/>
            <person name="Zeng Q."/>
            <person name="Rollins J.A."/>
            <person name="Lebrun M.H."/>
            <person name="Dickman M."/>
        </authorList>
    </citation>
    <scope>NUCLEOTIDE SEQUENCE [LARGE SCALE GENOMIC DNA]</scope>
    <source>
        <strain evidence="3">ATCC 18683 / 1980 / Ss-1</strain>
    </source>
</reference>
<dbReference type="AlphaFoldDB" id="A7ELK8"/>
<evidence type="ECO:0000313" key="3">
    <source>
        <dbReference type="Proteomes" id="UP000001312"/>
    </source>
</evidence>
<dbReference type="InParanoid" id="A7ELK8"/>
<protein>
    <submittedName>
        <fullName evidence="2">Uncharacterized protein</fullName>
    </submittedName>
</protein>
<dbReference type="EMBL" id="CH476627">
    <property type="protein sequence ID" value="EDO03724.1"/>
    <property type="molecule type" value="Genomic_DNA"/>
</dbReference>
<name>A7ELK8_SCLS1</name>
<organism evidence="2 3">
    <name type="scientific">Sclerotinia sclerotiorum (strain ATCC 18683 / 1980 / Ss-1)</name>
    <name type="common">White mold</name>
    <name type="synonym">Whetzelinia sclerotiorum</name>
    <dbReference type="NCBI Taxonomy" id="665079"/>
    <lineage>
        <taxon>Eukaryota</taxon>
        <taxon>Fungi</taxon>
        <taxon>Dikarya</taxon>
        <taxon>Ascomycota</taxon>
        <taxon>Pezizomycotina</taxon>
        <taxon>Leotiomycetes</taxon>
        <taxon>Helotiales</taxon>
        <taxon>Sclerotiniaceae</taxon>
        <taxon>Sclerotinia</taxon>
    </lineage>
</organism>
<accession>A7ELK8</accession>
<evidence type="ECO:0000256" key="1">
    <source>
        <dbReference type="SAM" id="MobiDB-lite"/>
    </source>
</evidence>
<gene>
    <name evidence="2" type="ORF">SS1G_06205</name>
</gene>
<feature type="compositionally biased region" description="Polar residues" evidence="1">
    <location>
        <begin position="74"/>
        <end position="102"/>
    </location>
</feature>
<sequence length="111" mass="12472">MYGDCREETREEGTLTAENEFVGKDEEVVLERDLWNCSVLCKGEKRGVSGKGNLDNEIRVSSEYENTGYKELSSWDTLTTENSTTPHKQEPPDQSNPPQFSIQVAPADINT</sequence>
<dbReference type="GeneID" id="5489359"/>
<evidence type="ECO:0000313" key="2">
    <source>
        <dbReference type="EMBL" id="EDO03724.1"/>
    </source>
</evidence>
<dbReference type="RefSeq" id="XP_001593283.1">
    <property type="nucleotide sequence ID" value="XM_001593233.1"/>
</dbReference>
<dbReference type="KEGG" id="ssl:SS1G_06205"/>